<dbReference type="Proteomes" id="UP000665561">
    <property type="component" value="Unassembled WGS sequence"/>
</dbReference>
<keyword evidence="2" id="KW-1185">Reference proteome</keyword>
<accession>A0ABW9XKT1</accession>
<sequence length="82" mass="9194">MIGYFVIAAIAAYGAWHCARLWRRGKLRESVVLGLVSSVVAAYLLPGVRHLPTAESIHAWLYRPLSDYVIEWLNVSTEVNVP</sequence>
<comment type="caution">
    <text evidence="1">The sequence shown here is derived from an EMBL/GenBank/DDBJ whole genome shotgun (WGS) entry which is preliminary data.</text>
</comment>
<organism evidence="1 2">
    <name type="scientific">Paenibacillus glycinis</name>
    <dbReference type="NCBI Taxonomy" id="2697035"/>
    <lineage>
        <taxon>Bacteria</taxon>
        <taxon>Bacillati</taxon>
        <taxon>Bacillota</taxon>
        <taxon>Bacilli</taxon>
        <taxon>Bacillales</taxon>
        <taxon>Paenibacillaceae</taxon>
        <taxon>Paenibacillus</taxon>
    </lineage>
</organism>
<evidence type="ECO:0000313" key="2">
    <source>
        <dbReference type="Proteomes" id="UP000665561"/>
    </source>
</evidence>
<gene>
    <name evidence="1" type="ORF">GT019_04935</name>
</gene>
<dbReference type="EMBL" id="JAAAMV010000002">
    <property type="protein sequence ID" value="NBD23207.1"/>
    <property type="molecule type" value="Genomic_DNA"/>
</dbReference>
<proteinExistence type="predicted"/>
<name>A0ABW9XKT1_9BACL</name>
<reference evidence="1 2" key="1">
    <citation type="submission" date="2020-01" db="EMBL/GenBank/DDBJ databases">
        <title>Paenibacillus soybeanensis sp. nov. isolated from the nodules of soybean (Glycine max(L.) Merr).</title>
        <authorList>
            <person name="Wang H."/>
        </authorList>
    </citation>
    <scope>NUCLEOTIDE SEQUENCE [LARGE SCALE GENOMIC DNA]</scope>
    <source>
        <strain evidence="1 2">T1</strain>
    </source>
</reference>
<evidence type="ECO:0000313" key="1">
    <source>
        <dbReference type="EMBL" id="NBD23207.1"/>
    </source>
</evidence>
<dbReference type="RefSeq" id="WP_161741637.1">
    <property type="nucleotide sequence ID" value="NZ_JAAAMV010000002.1"/>
</dbReference>
<protein>
    <submittedName>
        <fullName evidence="1">Uncharacterized protein</fullName>
    </submittedName>
</protein>